<evidence type="ECO:0000256" key="1">
    <source>
        <dbReference type="SAM" id="MobiDB-lite"/>
    </source>
</evidence>
<evidence type="ECO:0000313" key="2">
    <source>
        <dbReference type="EMBL" id="MCW1243850.1"/>
    </source>
</evidence>
<dbReference type="Pfam" id="PF12277">
    <property type="entry name" value="DUF3618"/>
    <property type="match status" value="1"/>
</dbReference>
<feature type="compositionally biased region" description="Basic and acidic residues" evidence="1">
    <location>
        <begin position="220"/>
        <end position="262"/>
    </location>
</feature>
<feature type="region of interest" description="Disordered" evidence="1">
    <location>
        <begin position="211"/>
        <end position="273"/>
    </location>
</feature>
<keyword evidence="3" id="KW-1185">Reference proteome</keyword>
<gene>
    <name evidence="2" type="ORF">OC610_05490</name>
</gene>
<dbReference type="Proteomes" id="UP001061999">
    <property type="component" value="Unassembled WGS sequence"/>
</dbReference>
<organism evidence="2 3">
    <name type="scientific">Pseudomonas agronomica</name>
    <dbReference type="NCBI Taxonomy" id="2979328"/>
    <lineage>
        <taxon>Bacteria</taxon>
        <taxon>Pseudomonadati</taxon>
        <taxon>Pseudomonadota</taxon>
        <taxon>Gammaproteobacteria</taxon>
        <taxon>Pseudomonadales</taxon>
        <taxon>Pseudomonadaceae</taxon>
        <taxon>Pseudomonas</taxon>
    </lineage>
</organism>
<dbReference type="RefSeq" id="WP_264426910.1">
    <property type="nucleotide sequence ID" value="NZ_JAOSHO010000037.1"/>
</dbReference>
<sequence length="273" mass="29379">MKDEFKTESQKSPETIEREIDEQRAHISDIVDALGSKFTPGQMLDQALGLVKGNGAEFFGNLGTTVRNNPVPTVLTTVGLCWLMLGQNHPPRVGYRVGPDQDGSGWSEGLASGLGSARNHLHDTTDSLREGFHHLKDKASHLADDLSAGARHARSRAHETGDRMTQGSHDLGDQFSRLLKEQPLMMAAAGIALGAMLGAALPSTSTEQRVMGKTSAGLTDKARQKAREGYETVRDTVSKTTEHRDEHRDQLTVTPAHERAHSGADLSGGLGTS</sequence>
<evidence type="ECO:0000313" key="3">
    <source>
        <dbReference type="Proteomes" id="UP001061999"/>
    </source>
</evidence>
<feature type="region of interest" description="Disordered" evidence="1">
    <location>
        <begin position="146"/>
        <end position="169"/>
    </location>
</feature>
<dbReference type="EMBL" id="JAOSHO010000037">
    <property type="protein sequence ID" value="MCW1243850.1"/>
    <property type="molecule type" value="Genomic_DNA"/>
</dbReference>
<proteinExistence type="predicted"/>
<reference evidence="2" key="1">
    <citation type="submission" date="2022-07" db="EMBL/GenBank/DDBJ databases">
        <title>Pseudomonas agronomica sp. nov.: a novel bacterium with biotechnological application in the synthesis of biofertilizers from valorized agricultural residues.</title>
        <authorList>
            <person name="Robas M."/>
            <person name="Fernandez V.M."/>
            <person name="Luna L."/>
            <person name="Provanza A."/>
            <person name="Jimenez P.A."/>
        </authorList>
    </citation>
    <scope>NUCLEOTIDE SEQUENCE</scope>
    <source>
        <strain evidence="2">SAICEU22T</strain>
    </source>
</reference>
<comment type="caution">
    <text evidence="2">The sequence shown here is derived from an EMBL/GenBank/DDBJ whole genome shotgun (WGS) entry which is preliminary data.</text>
</comment>
<dbReference type="InterPro" id="IPR022062">
    <property type="entry name" value="DUF3618"/>
</dbReference>
<accession>A0ABT3F437</accession>
<name>A0ABT3F437_9PSED</name>
<protein>
    <submittedName>
        <fullName evidence="2">DUF3618 domain-containing protein</fullName>
    </submittedName>
</protein>